<dbReference type="InterPro" id="IPR012292">
    <property type="entry name" value="Globin/Proto"/>
</dbReference>
<dbReference type="SMART" id="SM00283">
    <property type="entry name" value="MA"/>
    <property type="match status" value="1"/>
</dbReference>
<dbReference type="SUPFAM" id="SSF141371">
    <property type="entry name" value="PilZ domain-like"/>
    <property type="match status" value="1"/>
</dbReference>
<accession>A0A3S0V8V6</accession>
<comment type="similarity">
    <text evidence="2">Belongs to the methyl-accepting chemotaxis (MCP) protein family.</text>
</comment>
<dbReference type="InterPro" id="IPR039379">
    <property type="entry name" value="Protoglobin_sensor_dom"/>
</dbReference>
<dbReference type="EMBL" id="RZIJ01000001">
    <property type="protein sequence ID" value="RUQ75717.1"/>
    <property type="molecule type" value="Genomic_DNA"/>
</dbReference>
<dbReference type="GO" id="GO:0007165">
    <property type="term" value="P:signal transduction"/>
    <property type="evidence" value="ECO:0007669"/>
    <property type="project" value="UniProtKB-KW"/>
</dbReference>
<dbReference type="CDD" id="cd01068">
    <property type="entry name" value="globin_sensor"/>
    <property type="match status" value="1"/>
</dbReference>
<dbReference type="InterPro" id="IPR044398">
    <property type="entry name" value="Globin-sensor_dom"/>
</dbReference>
<gene>
    <name evidence="5" type="ORF">EJ913_00965</name>
</gene>
<reference evidence="5 6" key="1">
    <citation type="submission" date="2018-12" db="EMBL/GenBank/DDBJ databases">
        <authorList>
            <person name="Yang Y."/>
        </authorList>
    </citation>
    <scope>NUCLEOTIDE SEQUENCE [LARGE SCALE GENOMIC DNA]</scope>
    <source>
        <strain evidence="5 6">GSF71</strain>
    </source>
</reference>
<evidence type="ECO:0000256" key="3">
    <source>
        <dbReference type="PROSITE-ProRule" id="PRU00284"/>
    </source>
</evidence>
<name>A0A3S0V8V6_9PROT</name>
<dbReference type="AlphaFoldDB" id="A0A3S0V8V6"/>
<dbReference type="InterPro" id="IPR004089">
    <property type="entry name" value="MCPsignal_dom"/>
</dbReference>
<dbReference type="InterPro" id="IPR009875">
    <property type="entry name" value="PilZ_domain"/>
</dbReference>
<dbReference type="GO" id="GO:0006935">
    <property type="term" value="P:chemotaxis"/>
    <property type="evidence" value="ECO:0007669"/>
    <property type="project" value="InterPro"/>
</dbReference>
<evidence type="ECO:0000259" key="4">
    <source>
        <dbReference type="PROSITE" id="PS50111"/>
    </source>
</evidence>
<dbReference type="PANTHER" id="PTHR32089:SF112">
    <property type="entry name" value="LYSOZYME-LIKE PROTEIN-RELATED"/>
    <property type="match status" value="1"/>
</dbReference>
<dbReference type="GO" id="GO:0020037">
    <property type="term" value="F:heme binding"/>
    <property type="evidence" value="ECO:0007669"/>
    <property type="project" value="InterPro"/>
</dbReference>
<dbReference type="GO" id="GO:0035438">
    <property type="term" value="F:cyclic-di-GMP binding"/>
    <property type="evidence" value="ECO:0007669"/>
    <property type="project" value="InterPro"/>
</dbReference>
<sequence>MQIDSRKDYVGDDADAMRFKIFQITPDDLALVRQLAPFAREKLPRLLQEWLCRFDAWPEMRKALSHPDVHAIRVQHWVRAVSGQIDGEFTASAKRLARAFYDNNVPGYAVAICHNTVMNGIVEELGLAVKPNGIQSLLSRAEERRKDALRVALTKLTWLDLELLLETYAEAERESRQNALEAMADTVEREARDAVSRVASHTTAMAGDAESMASSALRVGVNSRDVSAAADQALNNAQTVAAATEELAASIRDILQRVGHSGQVTRRAVESGNRTQATIRSLSEAVGKIGEVARLIGAIAGQTNLLALNATIEAARAGEAGKGFAVVAQEVKNLANQTARSTDEIARQIGEIESVTAAAVTAVEEIGVTIDEIDRVSGDIAAAMEQQAEATQEISRSLIETSNAAREVSDRIGAVSSEAVQTGTQAAQVQNNAHEVAASIEALRRVLVRVVRTSTDEADRRQFERFDVDEPCVFESGSRRREGRIVNISAGGARIAGASGIGVGDTGVVTLGRHQLRVRATVLGLEDDCVHVTFEPATAKDSAFTAALAAMHRVSRMARVA</sequence>
<dbReference type="RefSeq" id="WP_126993957.1">
    <property type="nucleotide sequence ID" value="NZ_RZIJ01000001.1"/>
</dbReference>
<dbReference type="InterPro" id="IPR009050">
    <property type="entry name" value="Globin-like_sf"/>
</dbReference>
<proteinExistence type="inferred from homology"/>
<dbReference type="Proteomes" id="UP000280346">
    <property type="component" value="Unassembled WGS sequence"/>
</dbReference>
<dbReference type="GO" id="GO:0004888">
    <property type="term" value="F:transmembrane signaling receptor activity"/>
    <property type="evidence" value="ECO:0007669"/>
    <property type="project" value="InterPro"/>
</dbReference>
<keyword evidence="1 3" id="KW-0807">Transducer</keyword>
<protein>
    <submittedName>
        <fullName evidence="5">Chemotaxis protein</fullName>
    </submittedName>
</protein>
<dbReference type="PRINTS" id="PR00260">
    <property type="entry name" value="CHEMTRNSDUCR"/>
</dbReference>
<dbReference type="SUPFAM" id="SSF46458">
    <property type="entry name" value="Globin-like"/>
    <property type="match status" value="1"/>
</dbReference>
<dbReference type="Pfam" id="PF11563">
    <property type="entry name" value="Protoglobin"/>
    <property type="match status" value="1"/>
</dbReference>
<dbReference type="GO" id="GO:0019825">
    <property type="term" value="F:oxygen binding"/>
    <property type="evidence" value="ECO:0007669"/>
    <property type="project" value="InterPro"/>
</dbReference>
<dbReference type="PROSITE" id="PS50111">
    <property type="entry name" value="CHEMOTAXIS_TRANSDUC_2"/>
    <property type="match status" value="1"/>
</dbReference>
<evidence type="ECO:0000313" key="5">
    <source>
        <dbReference type="EMBL" id="RUQ75717.1"/>
    </source>
</evidence>
<dbReference type="Gene3D" id="2.40.10.220">
    <property type="entry name" value="predicted glycosyltransferase like domains"/>
    <property type="match status" value="1"/>
</dbReference>
<dbReference type="SUPFAM" id="SSF58104">
    <property type="entry name" value="Methyl-accepting chemotaxis protein (MCP) signaling domain"/>
    <property type="match status" value="1"/>
</dbReference>
<evidence type="ECO:0000256" key="1">
    <source>
        <dbReference type="ARBA" id="ARBA00023224"/>
    </source>
</evidence>
<dbReference type="Pfam" id="PF07238">
    <property type="entry name" value="PilZ"/>
    <property type="match status" value="1"/>
</dbReference>
<dbReference type="Gene3D" id="1.10.287.950">
    <property type="entry name" value="Methyl-accepting chemotaxis protein"/>
    <property type="match status" value="1"/>
</dbReference>
<dbReference type="GO" id="GO:0016020">
    <property type="term" value="C:membrane"/>
    <property type="evidence" value="ECO:0007669"/>
    <property type="project" value="InterPro"/>
</dbReference>
<evidence type="ECO:0000256" key="2">
    <source>
        <dbReference type="ARBA" id="ARBA00029447"/>
    </source>
</evidence>
<dbReference type="Gene3D" id="1.10.490.10">
    <property type="entry name" value="Globins"/>
    <property type="match status" value="1"/>
</dbReference>
<keyword evidence="6" id="KW-1185">Reference proteome</keyword>
<organism evidence="5 6">
    <name type="scientific">Azospirillum doebereinerae</name>
    <dbReference type="NCBI Taxonomy" id="92933"/>
    <lineage>
        <taxon>Bacteria</taxon>
        <taxon>Pseudomonadati</taxon>
        <taxon>Pseudomonadota</taxon>
        <taxon>Alphaproteobacteria</taxon>
        <taxon>Rhodospirillales</taxon>
        <taxon>Azospirillaceae</taxon>
        <taxon>Azospirillum</taxon>
    </lineage>
</organism>
<evidence type="ECO:0000313" key="6">
    <source>
        <dbReference type="Proteomes" id="UP000280346"/>
    </source>
</evidence>
<dbReference type="Pfam" id="PF00015">
    <property type="entry name" value="MCPsignal"/>
    <property type="match status" value="1"/>
</dbReference>
<comment type="caution">
    <text evidence="5">The sequence shown here is derived from an EMBL/GenBank/DDBJ whole genome shotgun (WGS) entry which is preliminary data.</text>
</comment>
<dbReference type="OrthoDB" id="266313at2"/>
<dbReference type="PANTHER" id="PTHR32089">
    <property type="entry name" value="METHYL-ACCEPTING CHEMOTAXIS PROTEIN MCPB"/>
    <property type="match status" value="1"/>
</dbReference>
<feature type="domain" description="Methyl-accepting transducer" evidence="4">
    <location>
        <begin position="208"/>
        <end position="427"/>
    </location>
</feature>
<dbReference type="InterPro" id="IPR004090">
    <property type="entry name" value="Chemotax_Me-accpt_rcpt"/>
</dbReference>